<accession>A0A4Y6PM61</accession>
<evidence type="ECO:0000313" key="2">
    <source>
        <dbReference type="EMBL" id="QDG49303.1"/>
    </source>
</evidence>
<protein>
    <recommendedName>
        <fullName evidence="4">DUF1320 domain-containing protein</fullName>
    </recommendedName>
</protein>
<proteinExistence type="predicted"/>
<organism evidence="2 3">
    <name type="scientific">Persicimonas caeni</name>
    <dbReference type="NCBI Taxonomy" id="2292766"/>
    <lineage>
        <taxon>Bacteria</taxon>
        <taxon>Deltaproteobacteria</taxon>
        <taxon>Bradymonadales</taxon>
        <taxon>Bradymonadaceae</taxon>
        <taxon>Persicimonas</taxon>
    </lineage>
</organism>
<evidence type="ECO:0008006" key="4">
    <source>
        <dbReference type="Google" id="ProtNLM"/>
    </source>
</evidence>
<evidence type="ECO:0000313" key="3">
    <source>
        <dbReference type="Proteomes" id="UP000315995"/>
    </source>
</evidence>
<name>A0A4Y6PM61_PERCE</name>
<feature type="compositionally biased region" description="Basic and acidic residues" evidence="1">
    <location>
        <begin position="106"/>
        <end position="119"/>
    </location>
</feature>
<gene>
    <name evidence="2" type="ORF">FIV42_00700</name>
</gene>
<dbReference type="RefSeq" id="WP_141195802.1">
    <property type="nucleotide sequence ID" value="NZ_CP041186.1"/>
</dbReference>
<accession>A0A5B8XYN7</accession>
<feature type="region of interest" description="Disordered" evidence="1">
    <location>
        <begin position="104"/>
        <end position="146"/>
    </location>
</feature>
<reference evidence="2 3" key="1">
    <citation type="submission" date="2019-06" db="EMBL/GenBank/DDBJ databases">
        <title>Persicimonas caeni gen. nov., sp. nov., a predatory bacterium isolated from solar saltern.</title>
        <authorList>
            <person name="Wang S."/>
        </authorList>
    </citation>
    <scope>NUCLEOTIDE SEQUENCE [LARGE SCALE GENOMIC DNA]</scope>
    <source>
        <strain evidence="2 3">YN101</strain>
    </source>
</reference>
<sequence>MTVSTTHSVTAQDVLDELPQRTAHVDATSEPLNTTQIERWVAQASGQLNAIMARHGIEPTTLGDDESELVRSGIIAFAAAKSLTRTNASDADVRRQWETWGSVRKTLRDSPQDLGDSQKAENQIASNVDPANPTPKRWDTDGFTGW</sequence>
<keyword evidence="3" id="KW-1185">Reference proteome</keyword>
<dbReference type="AlphaFoldDB" id="A0A4Y6PM61"/>
<evidence type="ECO:0000256" key="1">
    <source>
        <dbReference type="SAM" id="MobiDB-lite"/>
    </source>
</evidence>
<dbReference type="EMBL" id="CP041186">
    <property type="protein sequence ID" value="QDG49303.1"/>
    <property type="molecule type" value="Genomic_DNA"/>
</dbReference>
<dbReference type="Proteomes" id="UP000315995">
    <property type="component" value="Chromosome"/>
</dbReference>